<dbReference type="Proteomes" id="UP000228900">
    <property type="component" value="Unassembled WGS sequence"/>
</dbReference>
<comment type="caution">
    <text evidence="1">The sequence shown here is derived from an EMBL/GenBank/DDBJ whole genome shotgun (WGS) entry which is preliminary data.</text>
</comment>
<dbReference type="SUPFAM" id="SSF89372">
    <property type="entry name" value="Fucose-specific lectin"/>
    <property type="match status" value="1"/>
</dbReference>
<gene>
    <name evidence="1" type="ORF">COT98_01170</name>
</gene>
<organism evidence="1 2">
    <name type="scientific">Candidatus Falkowbacteria bacterium CG10_big_fil_rev_8_21_14_0_10_39_9</name>
    <dbReference type="NCBI Taxonomy" id="1974566"/>
    <lineage>
        <taxon>Bacteria</taxon>
        <taxon>Candidatus Falkowiibacteriota</taxon>
    </lineage>
</organism>
<evidence type="ECO:0000313" key="2">
    <source>
        <dbReference type="Proteomes" id="UP000228900"/>
    </source>
</evidence>
<sequence length="417" mass="45332">MQIIPSAPTPVDGSCAFDNHYYYESTSPDTYTISYCLGNQTGTLAAGNKCATPGGVMEDYCGNVCEYNSCHWQFLGDENVSDSAALFTSLAVHDGTPYVAYTDSSAGDKLSVKKFNGADWVAVGSLGFSDGATFGGPVIALDDGGNPYVFYGDVAHSNRGVVQKFDGASWVDVGTIPISVGNVYYLNLKIYFNVPYILYYDTSVGTLIKKFDGANWVDVGTSPVGTDTAESLSLDIYNGDIYIAYDDWNDPGNYIEEEKLRKFNGTTWDLVGDTNANTSYRAQQTALVINNGTPYIAYNLNPYVIKYENGVWSSVGTLLTSGNVPDLNIFTNHKDIFVSFQGYWGQGYYAVVTKYTGGGPTGWEPVGAAFGWPPPYVGNYASLSSVTSLKSLMSDNVIYVSYVNTETNRVSVRRFDL</sequence>
<dbReference type="AlphaFoldDB" id="A0A2M6WQQ1"/>
<reference evidence="2" key="1">
    <citation type="submission" date="2017-09" db="EMBL/GenBank/DDBJ databases">
        <title>Depth-based differentiation of microbial function through sediment-hosted aquifers and enrichment of novel symbionts in the deep terrestrial subsurface.</title>
        <authorList>
            <person name="Probst A.J."/>
            <person name="Ladd B."/>
            <person name="Jarett J.K."/>
            <person name="Geller-Mcgrath D.E."/>
            <person name="Sieber C.M.K."/>
            <person name="Emerson J.B."/>
            <person name="Anantharaman K."/>
            <person name="Thomas B.C."/>
            <person name="Malmstrom R."/>
            <person name="Stieglmeier M."/>
            <person name="Klingl A."/>
            <person name="Woyke T."/>
            <person name="Ryan C.M."/>
            <person name="Banfield J.F."/>
        </authorList>
    </citation>
    <scope>NUCLEOTIDE SEQUENCE [LARGE SCALE GENOMIC DNA]</scope>
</reference>
<proteinExistence type="predicted"/>
<dbReference type="EMBL" id="PFAQ01000018">
    <property type="protein sequence ID" value="PIT95110.1"/>
    <property type="molecule type" value="Genomic_DNA"/>
</dbReference>
<name>A0A2M6WQQ1_9BACT</name>
<evidence type="ECO:0000313" key="1">
    <source>
        <dbReference type="EMBL" id="PIT95110.1"/>
    </source>
</evidence>
<accession>A0A2M6WQQ1</accession>
<protein>
    <submittedName>
        <fullName evidence="1">Uncharacterized protein</fullName>
    </submittedName>
</protein>